<accession>A0A4Z0M3D7</accession>
<evidence type="ECO:0000259" key="1">
    <source>
        <dbReference type="Pfam" id="PF00535"/>
    </source>
</evidence>
<dbReference type="InterPro" id="IPR029044">
    <property type="entry name" value="Nucleotide-diphossugar_trans"/>
</dbReference>
<dbReference type="RefSeq" id="WP_135442373.1">
    <property type="nucleotide sequence ID" value="NZ_SRLE01000006.1"/>
</dbReference>
<dbReference type="EMBL" id="SRLE01000006">
    <property type="protein sequence ID" value="TGD73966.1"/>
    <property type="molecule type" value="Genomic_DNA"/>
</dbReference>
<dbReference type="SUPFAM" id="SSF53448">
    <property type="entry name" value="Nucleotide-diphospho-sugar transferases"/>
    <property type="match status" value="1"/>
</dbReference>
<evidence type="ECO:0000313" key="3">
    <source>
        <dbReference type="Proteomes" id="UP000298050"/>
    </source>
</evidence>
<dbReference type="Pfam" id="PF00535">
    <property type="entry name" value="Glycos_transf_2"/>
    <property type="match status" value="1"/>
</dbReference>
<gene>
    <name evidence="2" type="ORF">E4634_07430</name>
</gene>
<dbReference type="AlphaFoldDB" id="A0A4Z0M3D7"/>
<dbReference type="CDD" id="cd04186">
    <property type="entry name" value="GT_2_like_c"/>
    <property type="match status" value="1"/>
</dbReference>
<dbReference type="Gene3D" id="3.90.550.10">
    <property type="entry name" value="Spore Coat Polysaccharide Biosynthesis Protein SpsA, Chain A"/>
    <property type="match status" value="1"/>
</dbReference>
<protein>
    <submittedName>
        <fullName evidence="2">Glycosyltransferase family 2 protein</fullName>
    </submittedName>
</protein>
<organism evidence="2 3">
    <name type="scientific">Mangrovimicrobium sediminis</name>
    <dbReference type="NCBI Taxonomy" id="2562682"/>
    <lineage>
        <taxon>Bacteria</taxon>
        <taxon>Pseudomonadati</taxon>
        <taxon>Pseudomonadota</taxon>
        <taxon>Gammaproteobacteria</taxon>
        <taxon>Cellvibrionales</taxon>
        <taxon>Halieaceae</taxon>
        <taxon>Mangrovimicrobium</taxon>
    </lineage>
</organism>
<keyword evidence="2" id="KW-0808">Transferase</keyword>
<dbReference type="InterPro" id="IPR001173">
    <property type="entry name" value="Glyco_trans_2-like"/>
</dbReference>
<evidence type="ECO:0000313" key="2">
    <source>
        <dbReference type="EMBL" id="TGD73966.1"/>
    </source>
</evidence>
<comment type="caution">
    <text evidence="2">The sequence shown here is derived from an EMBL/GenBank/DDBJ whole genome shotgun (WGS) entry which is preliminary data.</text>
</comment>
<keyword evidence="3" id="KW-1185">Reference proteome</keyword>
<dbReference type="GO" id="GO:0016740">
    <property type="term" value="F:transferase activity"/>
    <property type="evidence" value="ECO:0007669"/>
    <property type="project" value="UniProtKB-KW"/>
</dbReference>
<dbReference type="PANTHER" id="PTHR43179:SF7">
    <property type="entry name" value="RHAMNOSYLTRANSFERASE WBBL"/>
    <property type="match status" value="1"/>
</dbReference>
<dbReference type="PANTHER" id="PTHR43179">
    <property type="entry name" value="RHAMNOSYLTRANSFERASE WBBL"/>
    <property type="match status" value="1"/>
</dbReference>
<name>A0A4Z0M3D7_9GAMM</name>
<reference evidence="2 3" key="1">
    <citation type="submission" date="2019-04" db="EMBL/GenBank/DDBJ databases">
        <title>Taxonomy of novel Haliea sp. from mangrove soil of West Coast of India.</title>
        <authorList>
            <person name="Verma A."/>
            <person name="Kumar P."/>
            <person name="Krishnamurthi S."/>
        </authorList>
    </citation>
    <scope>NUCLEOTIDE SEQUENCE [LARGE SCALE GENOMIC DNA]</scope>
    <source>
        <strain evidence="2 3">SAOS-164</strain>
    </source>
</reference>
<dbReference type="Proteomes" id="UP000298050">
    <property type="component" value="Unassembled WGS sequence"/>
</dbReference>
<dbReference type="OrthoDB" id="9771846at2"/>
<sequence length="329" mass="36995">MPDTIPANSLGVAIVNYRTADLVCRCLAALAVEKSAWRDFHVVIVDNASADDSVAILEHHIAQQQWQDWVTVIAAPRNGGFSYGNNIAFRRLEALHCDYIWMLNPDTLPLPGASSALRDLLQGNACVGMAGSRLEDEDGTAQVSAFNYPTPLGELLTSSRLGLLAERFPQAVVAPPVAAQAHRSDWLAGASIMFPVSLLREVGYMDEQYFLYFEEVDYCRSVAASGREIWYCPDSRVVHMVGAATGISDERKQAPRRPRYWFDSRRRYYRKNHGLFAAVSADLLWLAGYSSWLVRRTLQRKPNNDPPYFLRDFLRFSLFGDLCDRAVRP</sequence>
<proteinExistence type="predicted"/>
<feature type="domain" description="Glycosyltransferase 2-like" evidence="1">
    <location>
        <begin position="12"/>
        <end position="141"/>
    </location>
</feature>